<reference evidence="1" key="1">
    <citation type="submission" date="2022-08" db="EMBL/GenBank/DDBJ databases">
        <authorList>
            <consortium name="DOE Joint Genome Institute"/>
            <person name="Min B."/>
            <person name="Riley R."/>
            <person name="Sierra-Patev S."/>
            <person name="Naranjo-Ortiz M."/>
            <person name="Looney B."/>
            <person name="Konkel Z."/>
            <person name="Slot J.C."/>
            <person name="Sakamoto Y."/>
            <person name="Steenwyk J.L."/>
            <person name="Rokas A."/>
            <person name="Carro J."/>
            <person name="Camarero S."/>
            <person name="Ferreira P."/>
            <person name="Molpeceres G."/>
            <person name="Ruiz-Duenas F.J."/>
            <person name="Serrano A."/>
            <person name="Henrissat B."/>
            <person name="Drula E."/>
            <person name="Hughes K.W."/>
            <person name="Mata J.L."/>
            <person name="Ishikawa N.K."/>
            <person name="Vargas-Isla R."/>
            <person name="Ushijima S."/>
            <person name="Smith C.A."/>
            <person name="Ahrendt S."/>
            <person name="Andreopoulos W."/>
            <person name="He G."/>
            <person name="Labutti K."/>
            <person name="Lipzen A."/>
            <person name="Ng V."/>
            <person name="Sandor L."/>
            <person name="Barry K."/>
            <person name="Martinez A.T."/>
            <person name="Xiao Y."/>
            <person name="Gibbons J.G."/>
            <person name="Terashima K."/>
            <person name="Hibbett D.S."/>
            <person name="Grigoriev I.V."/>
        </authorList>
    </citation>
    <scope>NUCLEOTIDE SEQUENCE</scope>
    <source>
        <strain evidence="1">TFB9207</strain>
    </source>
</reference>
<protein>
    <submittedName>
        <fullName evidence="1">Uncharacterized protein</fullName>
    </submittedName>
</protein>
<gene>
    <name evidence="1" type="ORF">F5878DRAFT_276672</name>
</gene>
<name>A0AA38ULW6_9AGAR</name>
<proteinExistence type="predicted"/>
<keyword evidence="2" id="KW-1185">Reference proteome</keyword>
<accession>A0AA38ULW6</accession>
<comment type="caution">
    <text evidence="1">The sequence shown here is derived from an EMBL/GenBank/DDBJ whole genome shotgun (WGS) entry which is preliminary data.</text>
</comment>
<evidence type="ECO:0000313" key="1">
    <source>
        <dbReference type="EMBL" id="KAJ3843482.1"/>
    </source>
</evidence>
<sequence length="197" mass="21865">MVLGCLEDLHSGSPYRSRRATACILTCLSTAMTSTSPPFLNPRCSSSFTSASPTLIIHSSFFSPLLNPFIFRGVSISHPRFGYSVRNVEVDVRASDVGGKRFQRPLLLNAPLSHVLSSVLWLNLFRRLCVSLIMLFAQQEICETRIHSPTLSSLPPSLWKVSLASVVIRSILELTPTSLQISTTLRVLTLNSQLHRR</sequence>
<organism evidence="1 2">
    <name type="scientific">Lentinula raphanica</name>
    <dbReference type="NCBI Taxonomy" id="153919"/>
    <lineage>
        <taxon>Eukaryota</taxon>
        <taxon>Fungi</taxon>
        <taxon>Dikarya</taxon>
        <taxon>Basidiomycota</taxon>
        <taxon>Agaricomycotina</taxon>
        <taxon>Agaricomycetes</taxon>
        <taxon>Agaricomycetidae</taxon>
        <taxon>Agaricales</taxon>
        <taxon>Marasmiineae</taxon>
        <taxon>Omphalotaceae</taxon>
        <taxon>Lentinula</taxon>
    </lineage>
</organism>
<dbReference type="AlphaFoldDB" id="A0AA38ULW6"/>
<dbReference type="EMBL" id="MU805975">
    <property type="protein sequence ID" value="KAJ3843482.1"/>
    <property type="molecule type" value="Genomic_DNA"/>
</dbReference>
<dbReference type="Proteomes" id="UP001163846">
    <property type="component" value="Unassembled WGS sequence"/>
</dbReference>
<evidence type="ECO:0000313" key="2">
    <source>
        <dbReference type="Proteomes" id="UP001163846"/>
    </source>
</evidence>